<dbReference type="EMBL" id="CP084930">
    <property type="protein sequence ID" value="USI74437.1"/>
    <property type="molecule type" value="Genomic_DNA"/>
</dbReference>
<reference evidence="1" key="1">
    <citation type="journal article" date="2022" name="Toxins">
        <title>Genomic Analysis of Sphingopyxis sp. USTB-05 for Biodegrading Cyanobacterial Hepatotoxins.</title>
        <authorList>
            <person name="Liu C."/>
            <person name="Xu Q."/>
            <person name="Zhao Z."/>
            <person name="Zhang H."/>
            <person name="Liu X."/>
            <person name="Yin C."/>
            <person name="Liu Y."/>
            <person name="Yan H."/>
        </authorList>
    </citation>
    <scope>NUCLEOTIDE SEQUENCE</scope>
    <source>
        <strain evidence="1">NBD5</strain>
    </source>
</reference>
<evidence type="ECO:0000313" key="1">
    <source>
        <dbReference type="EMBL" id="USI74437.1"/>
    </source>
</evidence>
<keyword evidence="2" id="KW-1185">Reference proteome</keyword>
<proteinExistence type="predicted"/>
<sequence length="102" mass="10814">MAKPILLEIPHQLGKAEAKRRMDARVDEVGTLVPGGAQVTHHWSGPDSMTVSIAAMGQTVTAEMAVEEALVRVAVTLPLMLGMMAGPITELVRSSTTRLLAP</sequence>
<dbReference type="InterPro" id="IPR013433">
    <property type="entry name" value="PHA_gran_rgn"/>
</dbReference>
<dbReference type="RefSeq" id="WP_252168240.1">
    <property type="nucleotide sequence ID" value="NZ_CP084930.1"/>
</dbReference>
<dbReference type="Pfam" id="PF09650">
    <property type="entry name" value="PHA_gran_rgn"/>
    <property type="match status" value="1"/>
</dbReference>
<name>A0ABY4XBZ8_9SPHN</name>
<evidence type="ECO:0000313" key="2">
    <source>
        <dbReference type="Proteomes" id="UP001056937"/>
    </source>
</evidence>
<protein>
    <submittedName>
        <fullName evidence="1">Polyhydroxyalkanoic acid system family protein</fullName>
    </submittedName>
</protein>
<organism evidence="1 2">
    <name type="scientific">Sphingomonas morindae</name>
    <dbReference type="NCBI Taxonomy" id="1541170"/>
    <lineage>
        <taxon>Bacteria</taxon>
        <taxon>Pseudomonadati</taxon>
        <taxon>Pseudomonadota</taxon>
        <taxon>Alphaproteobacteria</taxon>
        <taxon>Sphingomonadales</taxon>
        <taxon>Sphingomonadaceae</taxon>
        <taxon>Sphingomonas</taxon>
    </lineage>
</organism>
<gene>
    <name evidence="1" type="ORF">LHA26_08300</name>
</gene>
<accession>A0ABY4XBZ8</accession>
<dbReference type="Proteomes" id="UP001056937">
    <property type="component" value="Chromosome 1"/>
</dbReference>